<dbReference type="Gene3D" id="1.10.238.20">
    <property type="entry name" value="Pheromone/general odorant binding protein domain"/>
    <property type="match status" value="1"/>
</dbReference>
<organism evidence="2">
    <name type="scientific">Schistocerca gregaria</name>
    <name type="common">Desert locust</name>
    <name type="synonym">Gryllus gregarius</name>
    <dbReference type="NCBI Taxonomy" id="7010"/>
    <lineage>
        <taxon>Eukaryota</taxon>
        <taxon>Metazoa</taxon>
        <taxon>Ecdysozoa</taxon>
        <taxon>Arthropoda</taxon>
        <taxon>Hexapoda</taxon>
        <taxon>Insecta</taxon>
        <taxon>Pterygota</taxon>
        <taxon>Neoptera</taxon>
        <taxon>Polyneoptera</taxon>
        <taxon>Orthoptera</taxon>
        <taxon>Caelifera</taxon>
        <taxon>Acrididea</taxon>
        <taxon>Acridomorpha</taxon>
        <taxon>Acridoidea</taxon>
        <taxon>Acrididae</taxon>
        <taxon>Cyrtacanthacridinae</taxon>
        <taxon>Schistocerca</taxon>
    </lineage>
</organism>
<evidence type="ECO:0000256" key="1">
    <source>
        <dbReference type="SAM" id="SignalP"/>
    </source>
</evidence>
<dbReference type="AlphaFoldDB" id="A0A2D1LVV4"/>
<sequence length="153" mass="16550">MKSYFAFVFAAVALFAVAKADPAKLKQAVEKCKASENLDSLDGIKANRQPFTSEEKCFLGCMTLDMKFLSADGQYDAASTKQMINNCEHLKDKPDEKSAALAVADDCGKTVTGCNGYCECGPMTVGCLIKGMMAKGYEESFARIDKVLQKLDG</sequence>
<feature type="signal peptide" evidence="1">
    <location>
        <begin position="1"/>
        <end position="20"/>
    </location>
</feature>
<dbReference type="InterPro" id="IPR006170">
    <property type="entry name" value="PBP/GOBP"/>
</dbReference>
<dbReference type="SUPFAM" id="SSF47565">
    <property type="entry name" value="Insect pheromone/odorant-binding proteins"/>
    <property type="match status" value="1"/>
</dbReference>
<dbReference type="Pfam" id="PF01395">
    <property type="entry name" value="PBP_GOBP"/>
    <property type="match status" value="1"/>
</dbReference>
<accession>A0A2D1LVV4</accession>
<proteinExistence type="evidence at transcript level"/>
<dbReference type="OrthoDB" id="10280934at2759"/>
<dbReference type="GO" id="GO:0005549">
    <property type="term" value="F:odorant binding"/>
    <property type="evidence" value="ECO:0007669"/>
    <property type="project" value="InterPro"/>
</dbReference>
<feature type="chain" id="PRO_5013554668" evidence="1">
    <location>
        <begin position="21"/>
        <end position="153"/>
    </location>
</feature>
<dbReference type="InterPro" id="IPR036728">
    <property type="entry name" value="PBP_GOBP_sf"/>
</dbReference>
<keyword evidence="1" id="KW-0732">Signal</keyword>
<evidence type="ECO:0000313" key="2">
    <source>
        <dbReference type="EMBL" id="ATO59031.1"/>
    </source>
</evidence>
<dbReference type="EMBL" id="MF716561">
    <property type="protein sequence ID" value="ATO59031.1"/>
    <property type="molecule type" value="mRNA"/>
</dbReference>
<gene>
    <name evidence="2" type="primary">OBP4</name>
</gene>
<name>A0A2D1LVV4_SCHGR</name>
<dbReference type="CDD" id="cd23992">
    <property type="entry name" value="PBP_GOBP"/>
    <property type="match status" value="1"/>
</dbReference>
<protein>
    <submittedName>
        <fullName evidence="2">Odorant binding protein 4</fullName>
    </submittedName>
</protein>
<reference evidence="2" key="1">
    <citation type="journal article" date="2017" name="Front. Physiol.">
        <title>Distinct Subfamilies of Odorant Binding Proteins in Locust (Orthoptera, Acrididae): Molecular Evolution, Structural Variation, and Sensilla-Specific Expression.</title>
        <authorList>
            <person name="Jiang X."/>
            <person name="Krieger J."/>
            <person name="Breer H."/>
            <person name="Pregitzer P."/>
        </authorList>
    </citation>
    <scope>NUCLEOTIDE SEQUENCE</scope>
</reference>